<proteinExistence type="predicted"/>
<protein>
    <submittedName>
        <fullName evidence="2">Dihydrofolate reductase family protein</fullName>
    </submittedName>
</protein>
<keyword evidence="3" id="KW-1185">Reference proteome</keyword>
<dbReference type="Proteomes" id="UP001597521">
    <property type="component" value="Unassembled WGS sequence"/>
</dbReference>
<dbReference type="EMBL" id="JBHUNP010000001">
    <property type="protein sequence ID" value="MFD2647956.1"/>
    <property type="molecule type" value="Genomic_DNA"/>
</dbReference>
<dbReference type="InterPro" id="IPR002734">
    <property type="entry name" value="RibDG_C"/>
</dbReference>
<dbReference type="InterPro" id="IPR024072">
    <property type="entry name" value="DHFR-like_dom_sf"/>
</dbReference>
<dbReference type="Gene3D" id="3.40.430.10">
    <property type="entry name" value="Dihydrofolate Reductase, subunit A"/>
    <property type="match status" value="1"/>
</dbReference>
<evidence type="ECO:0000313" key="2">
    <source>
        <dbReference type="EMBL" id="MFD2647956.1"/>
    </source>
</evidence>
<name>A0ABW5QKG4_9HYPH</name>
<comment type="caution">
    <text evidence="2">The sequence shown here is derived from an EMBL/GenBank/DDBJ whole genome shotgun (WGS) entry which is preliminary data.</text>
</comment>
<dbReference type="SUPFAM" id="SSF53597">
    <property type="entry name" value="Dihydrofolate reductase-like"/>
    <property type="match status" value="1"/>
</dbReference>
<organism evidence="2 3">
    <name type="scientific">Devosia albogilva</name>
    <dbReference type="NCBI Taxonomy" id="429726"/>
    <lineage>
        <taxon>Bacteria</taxon>
        <taxon>Pseudomonadati</taxon>
        <taxon>Pseudomonadota</taxon>
        <taxon>Alphaproteobacteria</taxon>
        <taxon>Hyphomicrobiales</taxon>
        <taxon>Devosiaceae</taxon>
        <taxon>Devosia</taxon>
    </lineage>
</organism>
<accession>A0ABW5QKG4</accession>
<evidence type="ECO:0000259" key="1">
    <source>
        <dbReference type="Pfam" id="PF01872"/>
    </source>
</evidence>
<gene>
    <name evidence="2" type="ORF">ACFSX5_09150</name>
</gene>
<dbReference type="Pfam" id="PF01872">
    <property type="entry name" value="RibD_C"/>
    <property type="match status" value="1"/>
</dbReference>
<feature type="domain" description="Bacterial bifunctional deaminase-reductase C-terminal" evidence="1">
    <location>
        <begin position="4"/>
        <end position="174"/>
    </location>
</feature>
<dbReference type="RefSeq" id="WP_386833002.1">
    <property type="nucleotide sequence ID" value="NZ_JBHUNP010000001.1"/>
</dbReference>
<sequence length="186" mass="20765">MQPVRYSIGITLDGCIDHQVGMPDAHTHQHSTEWIASGDHLMFGRVTYGLMEFWRPVAEGRVPEGFPEWMVPFAHEITRARKYVVSDTLPENPGWNTELVCNAELEATIRRLKAEPGRGILVGGVAMPLHLAALGLIDEYEFVVQPRIAGHGPYLFEGLKDVVDLRLVGEKRFPGGHVALTYQPAR</sequence>
<evidence type="ECO:0000313" key="3">
    <source>
        <dbReference type="Proteomes" id="UP001597521"/>
    </source>
</evidence>
<reference evidence="3" key="1">
    <citation type="journal article" date="2019" name="Int. J. Syst. Evol. Microbiol.">
        <title>The Global Catalogue of Microorganisms (GCM) 10K type strain sequencing project: providing services to taxonomists for standard genome sequencing and annotation.</title>
        <authorList>
            <consortium name="The Broad Institute Genomics Platform"/>
            <consortium name="The Broad Institute Genome Sequencing Center for Infectious Disease"/>
            <person name="Wu L."/>
            <person name="Ma J."/>
        </authorList>
    </citation>
    <scope>NUCLEOTIDE SEQUENCE [LARGE SCALE GENOMIC DNA]</scope>
    <source>
        <strain evidence="3">CCM 7427</strain>
    </source>
</reference>